<evidence type="ECO:0008006" key="3">
    <source>
        <dbReference type="Google" id="ProtNLM"/>
    </source>
</evidence>
<name>A0ABS3LQP4_9PROT</name>
<evidence type="ECO:0000313" key="2">
    <source>
        <dbReference type="Proteomes" id="UP000664771"/>
    </source>
</evidence>
<protein>
    <recommendedName>
        <fullName evidence="3">DUF4238 domain-containing protein</fullName>
    </recommendedName>
</protein>
<gene>
    <name evidence="1" type="ORF">J2D73_00240</name>
</gene>
<evidence type="ECO:0000313" key="1">
    <source>
        <dbReference type="EMBL" id="MBO1358226.1"/>
    </source>
</evidence>
<reference evidence="1 2" key="1">
    <citation type="submission" date="2021-03" db="EMBL/GenBank/DDBJ databases">
        <title>The complete genome sequence of Acetobacter sacchari TBRC 11175.</title>
        <authorList>
            <person name="Charoenyingcharoen P."/>
            <person name="Yukphan P."/>
        </authorList>
    </citation>
    <scope>NUCLEOTIDE SEQUENCE [LARGE SCALE GENOMIC DNA]</scope>
    <source>
        <strain evidence="1 2">TBRC 11175</strain>
    </source>
</reference>
<organism evidence="1 2">
    <name type="scientific">Acetobacter sacchari</name>
    <dbReference type="NCBI Taxonomy" id="2661687"/>
    <lineage>
        <taxon>Bacteria</taxon>
        <taxon>Pseudomonadati</taxon>
        <taxon>Pseudomonadota</taxon>
        <taxon>Alphaproteobacteria</taxon>
        <taxon>Acetobacterales</taxon>
        <taxon>Acetobacteraceae</taxon>
        <taxon>Acetobacter</taxon>
    </lineage>
</organism>
<dbReference type="RefSeq" id="WP_207878293.1">
    <property type="nucleotide sequence ID" value="NZ_JAFVMF010000001.1"/>
</dbReference>
<keyword evidence="2" id="KW-1185">Reference proteome</keyword>
<comment type="caution">
    <text evidence="1">The sequence shown here is derived from an EMBL/GenBank/DDBJ whole genome shotgun (WGS) entry which is preliminary data.</text>
</comment>
<sequence length="366" mass="38862">MTDRSPGRSTPEQGAQPEKGALMVRVGQVDYPLRIRGKPVTRLYPGWRAVAFEPALLPMPVLYLQDEEGRDAFWLFDRTLNYRASALADLTPEERSVIVGAIAPFFHALRESVFCEMCPGPMTGAAPAAVARMPALLRDDLLRCWLASLPSMRHVGVADDGDRSALTLPDGVVFETAVLRQMLPAAYGLAEQAAPVVLSPTGRSVLRGHHVLAENGLNVTRFVDPEVNAVFYLGAVHERGMNEDAAPFLYCPQVDMIVGDASAGAFDALPLRLLSWFAGDPARSAAIPKQTVVRMSAGFSLGSASSLSLEGAGVAAARPAAGVAIDGRVEDLLNAAQVGDAFQGRVVGAQHATPEDEAAIGEVPEA</sequence>
<dbReference type="Proteomes" id="UP000664771">
    <property type="component" value="Unassembled WGS sequence"/>
</dbReference>
<accession>A0ABS3LQP4</accession>
<proteinExistence type="predicted"/>
<dbReference type="EMBL" id="JAFVMF010000001">
    <property type="protein sequence ID" value="MBO1358226.1"/>
    <property type="molecule type" value="Genomic_DNA"/>
</dbReference>